<dbReference type="PANTHER" id="PTHR24121:SF15">
    <property type="entry name" value="ANKYRIN REPEAT PROTEIN"/>
    <property type="match status" value="1"/>
</dbReference>
<feature type="region of interest" description="Disordered" evidence="2">
    <location>
        <begin position="394"/>
        <end position="415"/>
    </location>
</feature>
<comment type="caution">
    <text evidence="3">The sequence shown here is derived from an EMBL/GenBank/DDBJ whole genome shotgun (WGS) entry which is preliminary data.</text>
</comment>
<dbReference type="SMART" id="SM00248">
    <property type="entry name" value="ANK"/>
    <property type="match status" value="5"/>
</dbReference>
<evidence type="ECO:0000256" key="2">
    <source>
        <dbReference type="SAM" id="MobiDB-lite"/>
    </source>
</evidence>
<dbReference type="PROSITE" id="PS50088">
    <property type="entry name" value="ANK_REPEAT"/>
    <property type="match status" value="1"/>
</dbReference>
<dbReference type="SUPFAM" id="SSF48403">
    <property type="entry name" value="Ankyrin repeat"/>
    <property type="match status" value="2"/>
</dbReference>
<dbReference type="PANTHER" id="PTHR24121">
    <property type="entry name" value="NO MECHANORECEPTOR POTENTIAL C, ISOFORM D-RELATED"/>
    <property type="match status" value="1"/>
</dbReference>
<evidence type="ECO:0000256" key="1">
    <source>
        <dbReference type="PROSITE-ProRule" id="PRU00023"/>
    </source>
</evidence>
<proteinExistence type="predicted"/>
<dbReference type="Pfam" id="PF12796">
    <property type="entry name" value="Ank_2"/>
    <property type="match status" value="2"/>
</dbReference>
<evidence type="ECO:0000313" key="4">
    <source>
        <dbReference type="Proteomes" id="UP000197138"/>
    </source>
</evidence>
<dbReference type="EMBL" id="MTKT01004892">
    <property type="protein sequence ID" value="OWM69377.1"/>
    <property type="molecule type" value="Genomic_DNA"/>
</dbReference>
<name>A0A218W931_PUNGR</name>
<feature type="repeat" description="ANK" evidence="1">
    <location>
        <begin position="40"/>
        <end position="62"/>
    </location>
</feature>
<sequence length="549" mass="62162">MDAEEIKKTLFNSAMKGEWNKVVEIYGEFPDAHDTRITRTGETALHVAVSDGQEDTVEDLLDLIMAAAGEGSNRTKAVLEIKNDSGNTPLHYAASVGSVRMCQCIAQQDPLLVGARNIESETPLFMAALHGKKDVFLRLHYLCSSKNEKDISYCRRKDGQTALHSAINGDYFGTICLFYALWIIWISYVTSDLAFQIIHLYEDLVHYANEQGLSPLHLLATMASSFGSGTHLGWGRSTIYHCIFVDQLKEEPLDYQALSVRNLEKEKNSHFPENYRTCVQFFQLLKSFVGVTTFGKRPLLVSDKKAQTEKPRIDIDQPHGQPGSEKIKKIREKKEKNTWSAQVMNELIKRALVHEYDDNGRHPHHVIHREGKEEETLPYRIVDGGSAVLFDNLEDSGPETSKGNFSKAKQGDGAEGKKVFTDDMLKGETAILLAAKNGVTEMVEKILEDFPVAIHDMNSEKKNIVLLAVENRQPHVYKLMLKRNILKDNIFRRVDNKGNSALHLAAMLRDYKPWLIPGAALQMQWEMKWFEQVSSTPITDHQHTRDQHS</sequence>
<dbReference type="AlphaFoldDB" id="A0A218W931"/>
<dbReference type="Gene3D" id="1.25.40.20">
    <property type="entry name" value="Ankyrin repeat-containing domain"/>
    <property type="match status" value="2"/>
</dbReference>
<gene>
    <name evidence="3" type="ORF">CDL15_Pgr006340</name>
</gene>
<dbReference type="InterPro" id="IPR002110">
    <property type="entry name" value="Ankyrin_rpt"/>
</dbReference>
<reference evidence="4" key="1">
    <citation type="journal article" date="2017" name="Plant J.">
        <title>The pomegranate (Punica granatum L.) genome and the genomics of punicalagin biosynthesis.</title>
        <authorList>
            <person name="Qin G."/>
            <person name="Xu C."/>
            <person name="Ming R."/>
            <person name="Tang H."/>
            <person name="Guyot R."/>
            <person name="Kramer E.M."/>
            <person name="Hu Y."/>
            <person name="Yi X."/>
            <person name="Qi Y."/>
            <person name="Xu X."/>
            <person name="Gao Z."/>
            <person name="Pan H."/>
            <person name="Jian J."/>
            <person name="Tian Y."/>
            <person name="Yue Z."/>
            <person name="Xu Y."/>
        </authorList>
    </citation>
    <scope>NUCLEOTIDE SEQUENCE [LARGE SCALE GENOMIC DNA]</scope>
    <source>
        <strain evidence="4">cv. Dabenzi</strain>
    </source>
</reference>
<protein>
    <submittedName>
        <fullName evidence="3">Uncharacterized protein</fullName>
    </submittedName>
</protein>
<keyword evidence="1" id="KW-0040">ANK repeat</keyword>
<organism evidence="3 4">
    <name type="scientific">Punica granatum</name>
    <name type="common">Pomegranate</name>
    <dbReference type="NCBI Taxonomy" id="22663"/>
    <lineage>
        <taxon>Eukaryota</taxon>
        <taxon>Viridiplantae</taxon>
        <taxon>Streptophyta</taxon>
        <taxon>Embryophyta</taxon>
        <taxon>Tracheophyta</taxon>
        <taxon>Spermatophyta</taxon>
        <taxon>Magnoliopsida</taxon>
        <taxon>eudicotyledons</taxon>
        <taxon>Gunneridae</taxon>
        <taxon>Pentapetalae</taxon>
        <taxon>rosids</taxon>
        <taxon>malvids</taxon>
        <taxon>Myrtales</taxon>
        <taxon>Lythraceae</taxon>
        <taxon>Punica</taxon>
    </lineage>
</organism>
<dbReference type="Proteomes" id="UP000197138">
    <property type="component" value="Unassembled WGS sequence"/>
</dbReference>
<dbReference type="PROSITE" id="PS50297">
    <property type="entry name" value="ANK_REP_REGION"/>
    <property type="match status" value="1"/>
</dbReference>
<accession>A0A218W931</accession>
<evidence type="ECO:0000313" key="3">
    <source>
        <dbReference type="EMBL" id="OWM69377.1"/>
    </source>
</evidence>
<dbReference type="InterPro" id="IPR036770">
    <property type="entry name" value="Ankyrin_rpt-contain_sf"/>
</dbReference>